<accession>A0A8J2HB49</accession>
<evidence type="ECO:0000256" key="1">
    <source>
        <dbReference type="SAM" id="SignalP"/>
    </source>
</evidence>
<gene>
    <name evidence="2" type="ORF">HICCMSTLAB_LOCUS4934</name>
</gene>
<proteinExistence type="predicted"/>
<dbReference type="AlphaFoldDB" id="A0A8J2HB49"/>
<feature type="chain" id="PRO_5035272203" evidence="1">
    <location>
        <begin position="20"/>
        <end position="229"/>
    </location>
</feature>
<dbReference type="Proteomes" id="UP000786811">
    <property type="component" value="Unassembled WGS sequence"/>
</dbReference>
<dbReference type="OrthoDB" id="7697005at2759"/>
<name>A0A8J2HB49_COTCN</name>
<dbReference type="EMBL" id="CAJNRD030001119">
    <property type="protein sequence ID" value="CAG5088669.1"/>
    <property type="molecule type" value="Genomic_DNA"/>
</dbReference>
<reference evidence="2" key="1">
    <citation type="submission" date="2021-04" db="EMBL/GenBank/DDBJ databases">
        <authorList>
            <person name="Chebbi M.A.C M."/>
        </authorList>
    </citation>
    <scope>NUCLEOTIDE SEQUENCE</scope>
</reference>
<keyword evidence="3" id="KW-1185">Reference proteome</keyword>
<feature type="signal peptide" evidence="1">
    <location>
        <begin position="1"/>
        <end position="19"/>
    </location>
</feature>
<keyword evidence="1" id="KW-0732">Signal</keyword>
<protein>
    <submittedName>
        <fullName evidence="2">Uncharacterized protein</fullName>
    </submittedName>
</protein>
<organism evidence="2 3">
    <name type="scientific">Cotesia congregata</name>
    <name type="common">Parasitoid wasp</name>
    <name type="synonym">Apanteles congregatus</name>
    <dbReference type="NCBI Taxonomy" id="51543"/>
    <lineage>
        <taxon>Eukaryota</taxon>
        <taxon>Metazoa</taxon>
        <taxon>Ecdysozoa</taxon>
        <taxon>Arthropoda</taxon>
        <taxon>Hexapoda</taxon>
        <taxon>Insecta</taxon>
        <taxon>Pterygota</taxon>
        <taxon>Neoptera</taxon>
        <taxon>Endopterygota</taxon>
        <taxon>Hymenoptera</taxon>
        <taxon>Apocrita</taxon>
        <taxon>Ichneumonoidea</taxon>
        <taxon>Braconidae</taxon>
        <taxon>Microgastrinae</taxon>
        <taxon>Cotesia</taxon>
    </lineage>
</organism>
<sequence>MNLIILMSIFINILLVTEGANPSDGITRLKNKVNEAVNGLTRYSNSLESNLKYKLSNLKLNQMTNVNNAVNPAIDETRKAITAANAQGKNANNCFEPMRLRLRDASQAAFNSLDKCVNDQILTLKSVEQNIETHLLNGKLLLSKLDLIMINCASGTPIQVQVCIAQKMPEANSSVNNYESTVSQLKNTGDSISSSGITGAMRCFQTPMTTLYNNVSSAKIATSTCIKNA</sequence>
<comment type="caution">
    <text evidence="2">The sequence shown here is derived from an EMBL/GenBank/DDBJ whole genome shotgun (WGS) entry which is preliminary data.</text>
</comment>
<evidence type="ECO:0000313" key="2">
    <source>
        <dbReference type="EMBL" id="CAG5088669.1"/>
    </source>
</evidence>
<evidence type="ECO:0000313" key="3">
    <source>
        <dbReference type="Proteomes" id="UP000786811"/>
    </source>
</evidence>